<evidence type="ECO:0000313" key="2">
    <source>
        <dbReference type="EMBL" id="ERJ92406.1"/>
    </source>
</evidence>
<proteinExistence type="predicted"/>
<dbReference type="PROSITE" id="PS51257">
    <property type="entry name" value="PROKAR_LIPOPROTEIN"/>
    <property type="match status" value="1"/>
</dbReference>
<dbReference type="RefSeq" id="WP_021687768.1">
    <property type="nucleotide sequence ID" value="NZ_KI260569.1"/>
</dbReference>
<feature type="signal peptide" evidence="1">
    <location>
        <begin position="1"/>
        <end position="29"/>
    </location>
</feature>
<feature type="chain" id="PRO_5045042069" description="Lipoprotein" evidence="1">
    <location>
        <begin position="30"/>
        <end position="227"/>
    </location>
</feature>
<reference evidence="2 3" key="1">
    <citation type="submission" date="2013-08" db="EMBL/GenBank/DDBJ databases">
        <authorList>
            <person name="Weinstock G."/>
            <person name="Sodergren E."/>
            <person name="Wylie T."/>
            <person name="Fulton L."/>
            <person name="Fulton R."/>
            <person name="Fronick C."/>
            <person name="O'Laughlin M."/>
            <person name="Godfrey J."/>
            <person name="Miner T."/>
            <person name="Herter B."/>
            <person name="Appelbaum E."/>
            <person name="Cordes M."/>
            <person name="Lek S."/>
            <person name="Wollam A."/>
            <person name="Pepin K.H."/>
            <person name="Palsikar V.B."/>
            <person name="Mitreva M."/>
            <person name="Wilson R.K."/>
        </authorList>
    </citation>
    <scope>NUCLEOTIDE SEQUENCE [LARGE SCALE GENOMIC DNA]</scope>
    <source>
        <strain evidence="2 3">ATCC 700332</strain>
    </source>
</reference>
<comment type="caution">
    <text evidence="2">The sequence shown here is derived from an EMBL/GenBank/DDBJ whole genome shotgun (WGS) entry which is preliminary data.</text>
</comment>
<name>A0ABN0NXZ5_TRELE</name>
<evidence type="ECO:0000313" key="3">
    <source>
        <dbReference type="Proteomes" id="UP000016649"/>
    </source>
</evidence>
<dbReference type="EMBL" id="AWVH01000037">
    <property type="protein sequence ID" value="ERJ92406.1"/>
    <property type="molecule type" value="Genomic_DNA"/>
</dbReference>
<keyword evidence="1" id="KW-0732">Signal</keyword>
<protein>
    <recommendedName>
        <fullName evidence="4">Lipoprotein</fullName>
    </recommendedName>
</protein>
<dbReference type="Proteomes" id="UP000016649">
    <property type="component" value="Unassembled WGS sequence"/>
</dbReference>
<evidence type="ECO:0008006" key="4">
    <source>
        <dbReference type="Google" id="ProtNLM"/>
    </source>
</evidence>
<accession>A0ABN0NXZ5</accession>
<gene>
    <name evidence="2" type="ORF">HMPREF9193_01566</name>
</gene>
<evidence type="ECO:0000256" key="1">
    <source>
        <dbReference type="SAM" id="SignalP"/>
    </source>
</evidence>
<keyword evidence="3" id="KW-1185">Reference proteome</keyword>
<sequence>MRIKTASVLFCAAVSVFLILAGCASKKNAEPEARELSGTVKTEVLEHKGSALGINELPVWVQTYIQKGITGLEKLNDYKNVYCFVAETTASNVDAGQAWVNGFNMPQTIARTVSTRVDALFSGASSGGTDGSYATYFENVVKTASNIEYSGARKINDWWVLLRRYEPNSKTKYADEYRVYVFYTIDRDSLDRQVLSVIDKVAADLKTGADQQAMVNKVKALINQNGL</sequence>
<organism evidence="2 3">
    <name type="scientific">Treponema lecithinolyticum ATCC 700332</name>
    <dbReference type="NCBI Taxonomy" id="1321815"/>
    <lineage>
        <taxon>Bacteria</taxon>
        <taxon>Pseudomonadati</taxon>
        <taxon>Spirochaetota</taxon>
        <taxon>Spirochaetia</taxon>
        <taxon>Spirochaetales</taxon>
        <taxon>Treponemataceae</taxon>
        <taxon>Treponema</taxon>
    </lineage>
</organism>